<reference evidence="7" key="1">
    <citation type="submission" date="2023-03" db="EMBL/GenBank/DDBJ databases">
        <title>Mating type loci evolution in Malassezia.</title>
        <authorList>
            <person name="Coelho M.A."/>
        </authorList>
    </citation>
    <scope>NUCLEOTIDE SEQUENCE</scope>
    <source>
        <strain evidence="7">CBS 14135</strain>
    </source>
</reference>
<feature type="transmembrane region" description="Helical" evidence="6">
    <location>
        <begin position="373"/>
        <end position="391"/>
    </location>
</feature>
<proteinExistence type="inferred from homology"/>
<dbReference type="EMBL" id="CP119957">
    <property type="protein sequence ID" value="WFC97285.1"/>
    <property type="molecule type" value="Genomic_DNA"/>
</dbReference>
<evidence type="ECO:0000256" key="1">
    <source>
        <dbReference type="ARBA" id="ARBA00004141"/>
    </source>
</evidence>
<dbReference type="GO" id="GO:0015205">
    <property type="term" value="F:nucleobase transmembrane transporter activity"/>
    <property type="evidence" value="ECO:0007669"/>
    <property type="project" value="TreeGrafter"/>
</dbReference>
<dbReference type="AlphaFoldDB" id="A0AAF0E1C4"/>
<dbReference type="CDD" id="cd11482">
    <property type="entry name" value="SLC-NCS1sbd_NRT1-like"/>
    <property type="match status" value="1"/>
</dbReference>
<evidence type="ECO:0000256" key="2">
    <source>
        <dbReference type="ARBA" id="ARBA00008974"/>
    </source>
</evidence>
<keyword evidence="4 6" id="KW-1133">Transmembrane helix</keyword>
<dbReference type="InterPro" id="IPR045225">
    <property type="entry name" value="Uracil/uridine/allantoin_perm"/>
</dbReference>
<dbReference type="Pfam" id="PF02133">
    <property type="entry name" value="Transp_cyt_pur"/>
    <property type="match status" value="1"/>
</dbReference>
<dbReference type="Gene3D" id="1.10.4160.10">
    <property type="entry name" value="Hydantoin permease"/>
    <property type="match status" value="1"/>
</dbReference>
<sequence length="572" mass="64256">MKFKKLVQKLETRRPEGMTGAELQVANEDLMPVPPEKRTWDWINFMNFWIADGFNLNTFTMSSALVVQGLNVWQAIVALAIGYSLVGVYVVFNARPGAVFHVKFPAVCRTSFGIFGSYWPIINRAGMACIWAGVQSWLGGECVHVWLRTMWHTIDQDIPNIMSPESQTQSSFILCYVIYWLLMLPTIWVPLHKLRHLFTAKAIIGPIVGFSLFGWSISRAGRSNVFSNFNGSAQLEGSTLTWQMLRGIAVAFNNMFPLIINAPDFASPAKTRSAALWPQLITVPAVFVVTSFIGIAIGKAAQVEFKEDLWDIVTIMNRMLDGDQHPTTGTRVGLWFISAGFVYVQLLTNVAANSVSAGCDLTALCPRFINIRRGGYVSALVAIVMNPWRLYTSSNQFLNYLSAFSVLLSCIAGPMFADYYLIRRGHYNVADLYTLSKKGWYWYTWGINWRAYLAYFVGFGINAPGFISTVNDSIHVSDGWIHVFDLAWITGTFSSALVYVICCLVVPPQGMNRHFKEIDESDFTHEFAGAYNYGTHGETYEDMLDNNTQQSGKESPTDITDKPVVTCEEFKY</sequence>
<feature type="transmembrane region" description="Helical" evidence="6">
    <location>
        <begin position="197"/>
        <end position="217"/>
    </location>
</feature>
<dbReference type="NCBIfam" id="TIGR00800">
    <property type="entry name" value="ncs1"/>
    <property type="match status" value="1"/>
</dbReference>
<dbReference type="PANTHER" id="PTHR30618">
    <property type="entry name" value="NCS1 FAMILY PURINE/PYRIMIDINE TRANSPORTER"/>
    <property type="match status" value="1"/>
</dbReference>
<feature type="transmembrane region" description="Helical" evidence="6">
    <location>
        <begin position="280"/>
        <end position="301"/>
    </location>
</feature>
<evidence type="ECO:0000256" key="4">
    <source>
        <dbReference type="ARBA" id="ARBA00022989"/>
    </source>
</evidence>
<keyword evidence="5 6" id="KW-0472">Membrane</keyword>
<dbReference type="Proteomes" id="UP001216638">
    <property type="component" value="Chromosome 7"/>
</dbReference>
<feature type="transmembrane region" description="Helical" evidence="6">
    <location>
        <begin position="45"/>
        <end position="66"/>
    </location>
</feature>
<feature type="transmembrane region" description="Helical" evidence="6">
    <location>
        <begin position="332"/>
        <end position="352"/>
    </location>
</feature>
<name>A0AAF0E1C4_9BASI</name>
<comment type="subcellular location">
    <subcellularLocation>
        <location evidence="1">Membrane</location>
        <topology evidence="1">Multi-pass membrane protein</topology>
    </subcellularLocation>
</comment>
<keyword evidence="3 6" id="KW-0812">Transmembrane</keyword>
<feature type="transmembrane region" description="Helical" evidence="6">
    <location>
        <begin position="486"/>
        <end position="506"/>
    </location>
</feature>
<dbReference type="FunFam" id="1.10.4160.10:FF:000001">
    <property type="entry name" value="Uracil permease, putative"/>
    <property type="match status" value="1"/>
</dbReference>
<feature type="transmembrane region" description="Helical" evidence="6">
    <location>
        <begin position="172"/>
        <end position="191"/>
    </location>
</feature>
<feature type="non-terminal residue" evidence="7">
    <location>
        <position position="572"/>
    </location>
</feature>
<protein>
    <recommendedName>
        <fullName evidence="9">Uracil permease</fullName>
    </recommendedName>
</protein>
<evidence type="ECO:0000256" key="5">
    <source>
        <dbReference type="ARBA" id="ARBA00023136"/>
    </source>
</evidence>
<comment type="similarity">
    <text evidence="2">Belongs to the purine-cytosine permease (2.A.39) family.</text>
</comment>
<feature type="transmembrane region" description="Helical" evidence="6">
    <location>
        <begin position="442"/>
        <end position="466"/>
    </location>
</feature>
<dbReference type="PANTHER" id="PTHR30618:SF2">
    <property type="entry name" value="ALLANTOIN PERMEASE-RELATED"/>
    <property type="match status" value="1"/>
</dbReference>
<keyword evidence="8" id="KW-1185">Reference proteome</keyword>
<organism evidence="7 8">
    <name type="scientific">Malassezia brasiliensis</name>
    <dbReference type="NCBI Taxonomy" id="1821822"/>
    <lineage>
        <taxon>Eukaryota</taxon>
        <taxon>Fungi</taxon>
        <taxon>Dikarya</taxon>
        <taxon>Basidiomycota</taxon>
        <taxon>Ustilaginomycotina</taxon>
        <taxon>Malasseziomycetes</taxon>
        <taxon>Malasseziales</taxon>
        <taxon>Malasseziaceae</taxon>
        <taxon>Malassezia</taxon>
    </lineage>
</organism>
<evidence type="ECO:0000313" key="7">
    <source>
        <dbReference type="EMBL" id="WFC97285.1"/>
    </source>
</evidence>
<evidence type="ECO:0008006" key="9">
    <source>
        <dbReference type="Google" id="ProtNLM"/>
    </source>
</evidence>
<dbReference type="InterPro" id="IPR001248">
    <property type="entry name" value="Pur-cyt_permease"/>
</dbReference>
<evidence type="ECO:0000256" key="6">
    <source>
        <dbReference type="SAM" id="Phobius"/>
    </source>
</evidence>
<evidence type="ECO:0000313" key="8">
    <source>
        <dbReference type="Proteomes" id="UP001216638"/>
    </source>
</evidence>
<accession>A0AAF0E1C4</accession>
<dbReference type="GO" id="GO:0005886">
    <property type="term" value="C:plasma membrane"/>
    <property type="evidence" value="ECO:0007669"/>
    <property type="project" value="TreeGrafter"/>
</dbReference>
<evidence type="ECO:0000256" key="3">
    <source>
        <dbReference type="ARBA" id="ARBA00022692"/>
    </source>
</evidence>
<gene>
    <name evidence="7" type="ORF">MBRA1_003952</name>
</gene>
<feature type="transmembrane region" description="Helical" evidence="6">
    <location>
        <begin position="72"/>
        <end position="92"/>
    </location>
</feature>
<feature type="transmembrane region" description="Helical" evidence="6">
    <location>
        <begin position="397"/>
        <end position="421"/>
    </location>
</feature>
<dbReference type="InterPro" id="IPR012681">
    <property type="entry name" value="NCS1"/>
</dbReference>